<dbReference type="GO" id="GO:0015628">
    <property type="term" value="P:protein secretion by the type II secretion system"/>
    <property type="evidence" value="ECO:0007669"/>
    <property type="project" value="InterPro"/>
</dbReference>
<reference evidence="8 9" key="1">
    <citation type="journal article" date="2015" name="Nature">
        <title>rRNA introns, odd ribosomes, and small enigmatic genomes across a large radiation of phyla.</title>
        <authorList>
            <person name="Brown C.T."/>
            <person name="Hug L.A."/>
            <person name="Thomas B.C."/>
            <person name="Sharon I."/>
            <person name="Castelle C.J."/>
            <person name="Singh A."/>
            <person name="Wilkins M.J."/>
            <person name="Williams K.H."/>
            <person name="Banfield J.F."/>
        </authorList>
    </citation>
    <scope>NUCLEOTIDE SEQUENCE [LARGE SCALE GENOMIC DNA]</scope>
</reference>
<keyword evidence="3 6" id="KW-0812">Transmembrane</keyword>
<gene>
    <name evidence="8" type="ORF">US40_C0006G0005</name>
</gene>
<comment type="subcellular location">
    <subcellularLocation>
        <location evidence="1">Membrane</location>
        <topology evidence="1">Single-pass membrane protein</topology>
    </subcellularLocation>
</comment>
<proteinExistence type="predicted"/>
<keyword evidence="5 6" id="KW-0472">Membrane</keyword>
<dbReference type="Gene3D" id="3.30.700.10">
    <property type="entry name" value="Glycoprotein, Type 4 Pilin"/>
    <property type="match status" value="1"/>
</dbReference>
<evidence type="ECO:0000256" key="1">
    <source>
        <dbReference type="ARBA" id="ARBA00004167"/>
    </source>
</evidence>
<name>A0A0G0G3J3_9BACT</name>
<accession>A0A0G0G3J3</accession>
<evidence type="ECO:0000256" key="5">
    <source>
        <dbReference type="ARBA" id="ARBA00023136"/>
    </source>
</evidence>
<evidence type="ECO:0000256" key="6">
    <source>
        <dbReference type="SAM" id="Phobius"/>
    </source>
</evidence>
<evidence type="ECO:0000259" key="7">
    <source>
        <dbReference type="Pfam" id="PF08334"/>
    </source>
</evidence>
<dbReference type="GO" id="GO:0015627">
    <property type="term" value="C:type II protein secretion system complex"/>
    <property type="evidence" value="ECO:0007669"/>
    <property type="project" value="InterPro"/>
</dbReference>
<dbReference type="NCBIfam" id="TIGR02532">
    <property type="entry name" value="IV_pilin_GFxxxE"/>
    <property type="match status" value="1"/>
</dbReference>
<dbReference type="SUPFAM" id="SSF54523">
    <property type="entry name" value="Pili subunits"/>
    <property type="match status" value="1"/>
</dbReference>
<feature type="transmembrane region" description="Helical" evidence="6">
    <location>
        <begin position="12"/>
        <end position="32"/>
    </location>
</feature>
<dbReference type="PANTHER" id="PTHR30093:SF44">
    <property type="entry name" value="TYPE II SECRETION SYSTEM CORE PROTEIN G"/>
    <property type="match status" value="1"/>
</dbReference>
<feature type="domain" description="Type II secretion system protein GspG C-terminal" evidence="7">
    <location>
        <begin position="31"/>
        <end position="114"/>
    </location>
</feature>
<sequence length="163" mass="18110">MRLKPGFTLIELLVVIMILGILAVLISGNFFTSLKKGRDARRKADLEQTQRALEMYYEDKRAYPTQAAGNGFVFNSEFSDSGKIYMKKVPNDPVSGKDYKYVYDSTNDGYKLYACLENTQQVLPYSSVLTPEGGFTCLTNCFAQDGATPISCIWGISSPNISP</sequence>
<dbReference type="Pfam" id="PF07963">
    <property type="entry name" value="N_methyl"/>
    <property type="match status" value="1"/>
</dbReference>
<dbReference type="Pfam" id="PF08334">
    <property type="entry name" value="T2SSG"/>
    <property type="match status" value="1"/>
</dbReference>
<dbReference type="AlphaFoldDB" id="A0A0G0G3J3"/>
<keyword evidence="2" id="KW-0488">Methylation</keyword>
<dbReference type="PRINTS" id="PR00813">
    <property type="entry name" value="BCTERIALGSPG"/>
</dbReference>
<evidence type="ECO:0000256" key="2">
    <source>
        <dbReference type="ARBA" id="ARBA00022481"/>
    </source>
</evidence>
<dbReference type="EMBL" id="LBSV01000006">
    <property type="protein sequence ID" value="KKQ25688.1"/>
    <property type="molecule type" value="Genomic_DNA"/>
</dbReference>
<organism evidence="8 9">
    <name type="scientific">Candidatus Roizmanbacteria bacterium GW2011_GWC2_37_13</name>
    <dbReference type="NCBI Taxonomy" id="1618486"/>
    <lineage>
        <taxon>Bacteria</taxon>
        <taxon>Candidatus Roizmaniibacteriota</taxon>
    </lineage>
</organism>
<dbReference type="Proteomes" id="UP000034917">
    <property type="component" value="Unassembled WGS sequence"/>
</dbReference>
<evidence type="ECO:0000256" key="3">
    <source>
        <dbReference type="ARBA" id="ARBA00022692"/>
    </source>
</evidence>
<evidence type="ECO:0000313" key="8">
    <source>
        <dbReference type="EMBL" id="KKQ25688.1"/>
    </source>
</evidence>
<dbReference type="InterPro" id="IPR045584">
    <property type="entry name" value="Pilin-like"/>
</dbReference>
<protein>
    <submittedName>
        <fullName evidence="8">General secretion pathway protein G</fullName>
    </submittedName>
</protein>
<dbReference type="InterPro" id="IPR013545">
    <property type="entry name" value="T2SS_protein-GspG_C"/>
</dbReference>
<dbReference type="InterPro" id="IPR012902">
    <property type="entry name" value="N_methyl_site"/>
</dbReference>
<dbReference type="InterPro" id="IPR000983">
    <property type="entry name" value="Bac_GSPG_pilin"/>
</dbReference>
<dbReference type="GO" id="GO:0016020">
    <property type="term" value="C:membrane"/>
    <property type="evidence" value="ECO:0007669"/>
    <property type="project" value="UniProtKB-SubCell"/>
</dbReference>
<keyword evidence="4 6" id="KW-1133">Transmembrane helix</keyword>
<evidence type="ECO:0000256" key="4">
    <source>
        <dbReference type="ARBA" id="ARBA00022989"/>
    </source>
</evidence>
<evidence type="ECO:0000313" key="9">
    <source>
        <dbReference type="Proteomes" id="UP000034917"/>
    </source>
</evidence>
<dbReference type="PANTHER" id="PTHR30093">
    <property type="entry name" value="GENERAL SECRETION PATHWAY PROTEIN G"/>
    <property type="match status" value="1"/>
</dbReference>
<comment type="caution">
    <text evidence="8">The sequence shown here is derived from an EMBL/GenBank/DDBJ whole genome shotgun (WGS) entry which is preliminary data.</text>
</comment>